<reference evidence="2" key="1">
    <citation type="submission" date="2017-11" db="EMBL/GenBank/DDBJ databases">
        <authorList>
            <person name="Lima N.C."/>
            <person name="Parody-Merino A.M."/>
            <person name="Battley P.F."/>
            <person name="Fidler A.E."/>
            <person name="Prosdocimi F."/>
        </authorList>
    </citation>
    <scope>NUCLEOTIDE SEQUENCE [LARGE SCALE GENOMIC DNA]</scope>
</reference>
<dbReference type="OrthoDB" id="8064698at2759"/>
<dbReference type="EMBL" id="KZ508585">
    <property type="protein sequence ID" value="PKU35030.1"/>
    <property type="molecule type" value="Genomic_DNA"/>
</dbReference>
<protein>
    <submittedName>
        <fullName evidence="1">Uncharacterized protein</fullName>
    </submittedName>
</protein>
<organism evidence="1 2">
    <name type="scientific">Limosa lapponica baueri</name>
    <dbReference type="NCBI Taxonomy" id="1758121"/>
    <lineage>
        <taxon>Eukaryota</taxon>
        <taxon>Metazoa</taxon>
        <taxon>Chordata</taxon>
        <taxon>Craniata</taxon>
        <taxon>Vertebrata</taxon>
        <taxon>Euteleostomi</taxon>
        <taxon>Archelosauria</taxon>
        <taxon>Archosauria</taxon>
        <taxon>Dinosauria</taxon>
        <taxon>Saurischia</taxon>
        <taxon>Theropoda</taxon>
        <taxon>Coelurosauria</taxon>
        <taxon>Aves</taxon>
        <taxon>Neognathae</taxon>
        <taxon>Neoaves</taxon>
        <taxon>Charadriiformes</taxon>
        <taxon>Scolopacidae</taxon>
        <taxon>Limosa</taxon>
    </lineage>
</organism>
<dbReference type="PANTHER" id="PTHR33332">
    <property type="entry name" value="REVERSE TRANSCRIPTASE DOMAIN-CONTAINING PROTEIN"/>
    <property type="match status" value="1"/>
</dbReference>
<name>A0A2I0TMI3_LIMLA</name>
<proteinExistence type="predicted"/>
<gene>
    <name evidence="1" type="ORF">llap_14665</name>
</gene>
<accession>A0A2I0TMI3</accession>
<dbReference type="AlphaFoldDB" id="A0A2I0TMI3"/>
<evidence type="ECO:0000313" key="1">
    <source>
        <dbReference type="EMBL" id="PKU35030.1"/>
    </source>
</evidence>
<sequence length="174" mass="19774">MQRYRLGEKWLESCLAEKDLGVLVDCRLNMSQQRAQVAKKANSILACIRNSVVTRTREVIIPLYSVLEAFGDCLLQRHIDDSCLTCCQTGPFSAEETGPQVQDLAIPFAELHKIPMSPFLQPVEVSLKGDVPIWQPLLPVSYQHCTIMTMCFISERILQLARRVRPCIFEATFF</sequence>
<reference evidence="2" key="2">
    <citation type="submission" date="2017-12" db="EMBL/GenBank/DDBJ databases">
        <title>Genome sequence of the Bar-tailed Godwit (Limosa lapponica baueri).</title>
        <authorList>
            <person name="Lima N.C.B."/>
            <person name="Parody-Merino A.M."/>
            <person name="Battley P.F."/>
            <person name="Fidler A.E."/>
            <person name="Prosdocimi F."/>
        </authorList>
    </citation>
    <scope>NUCLEOTIDE SEQUENCE [LARGE SCALE GENOMIC DNA]</scope>
</reference>
<dbReference type="Proteomes" id="UP000233556">
    <property type="component" value="Unassembled WGS sequence"/>
</dbReference>
<keyword evidence="2" id="KW-1185">Reference proteome</keyword>
<evidence type="ECO:0000313" key="2">
    <source>
        <dbReference type="Proteomes" id="UP000233556"/>
    </source>
</evidence>